<accession>A0A2A2JKF0</accession>
<feature type="compositionally biased region" description="Polar residues" evidence="3">
    <location>
        <begin position="132"/>
        <end position="145"/>
    </location>
</feature>
<dbReference type="GO" id="GO:0030041">
    <property type="term" value="P:actin filament polymerization"/>
    <property type="evidence" value="ECO:0007669"/>
    <property type="project" value="TreeGrafter"/>
</dbReference>
<dbReference type="InterPro" id="IPR019309">
    <property type="entry name" value="WASHC3"/>
</dbReference>
<dbReference type="STRING" id="2018661.A0A2A2JKF0"/>
<reference evidence="4 5" key="1">
    <citation type="journal article" date="2017" name="Curr. Biol.">
        <title>Genome architecture and evolution of a unichromosomal asexual nematode.</title>
        <authorList>
            <person name="Fradin H."/>
            <person name="Zegar C."/>
            <person name="Gutwein M."/>
            <person name="Lucas J."/>
            <person name="Kovtun M."/>
            <person name="Corcoran D."/>
            <person name="Baugh L.R."/>
            <person name="Kiontke K."/>
            <person name="Gunsalus K."/>
            <person name="Fitch D.H."/>
            <person name="Piano F."/>
        </authorList>
    </citation>
    <scope>NUCLEOTIDE SEQUENCE [LARGE SCALE GENOMIC DNA]</scope>
    <source>
        <strain evidence="4">PF1309</strain>
    </source>
</reference>
<evidence type="ECO:0000313" key="4">
    <source>
        <dbReference type="EMBL" id="PAV62188.1"/>
    </source>
</evidence>
<keyword evidence="2" id="KW-0175">Coiled coil</keyword>
<feature type="region of interest" description="Disordered" evidence="3">
    <location>
        <begin position="114"/>
        <end position="146"/>
    </location>
</feature>
<feature type="compositionally biased region" description="Basic and acidic residues" evidence="3">
    <location>
        <begin position="172"/>
        <end position="189"/>
    </location>
</feature>
<comment type="similarity">
    <text evidence="1">Belongs to the CCDC53 family.</text>
</comment>
<name>A0A2A2JKF0_9BILA</name>
<evidence type="ECO:0008006" key="6">
    <source>
        <dbReference type="Google" id="ProtNLM"/>
    </source>
</evidence>
<dbReference type="GO" id="GO:0071203">
    <property type="term" value="C:WASH complex"/>
    <property type="evidence" value="ECO:0007669"/>
    <property type="project" value="InterPro"/>
</dbReference>
<evidence type="ECO:0000313" key="5">
    <source>
        <dbReference type="Proteomes" id="UP000218231"/>
    </source>
</evidence>
<dbReference type="OrthoDB" id="268027at2759"/>
<feature type="coiled-coil region" evidence="2">
    <location>
        <begin position="48"/>
        <end position="82"/>
    </location>
</feature>
<organism evidence="4 5">
    <name type="scientific">Diploscapter pachys</name>
    <dbReference type="NCBI Taxonomy" id="2018661"/>
    <lineage>
        <taxon>Eukaryota</taxon>
        <taxon>Metazoa</taxon>
        <taxon>Ecdysozoa</taxon>
        <taxon>Nematoda</taxon>
        <taxon>Chromadorea</taxon>
        <taxon>Rhabditida</taxon>
        <taxon>Rhabditina</taxon>
        <taxon>Rhabditomorpha</taxon>
        <taxon>Rhabditoidea</taxon>
        <taxon>Rhabditidae</taxon>
        <taxon>Diploscapter</taxon>
    </lineage>
</organism>
<comment type="caution">
    <text evidence="4">The sequence shown here is derived from an EMBL/GenBank/DDBJ whole genome shotgun (WGS) entry which is preliminary data.</text>
</comment>
<sequence length="229" mass="25577">MSKNTEPDLSFIYSDINPSEVAPVNSRRLAVLVNCYLKRIMNIMNSYANKFESALLEAEHDLAQLETKMQILEAKLKNISPEETAEFLKTLESSKAKLDEIKHVVTTSEIPTIPEMDIKPDTSVPQLFANANPETPSKSSPTSQAMLFKDDPRYTKYFKMLNLGVPADGVKQKMRNEGVDDSILDRGNEPSDAIVTTQNSDTEKRKDSESSDDDDDKTDDSQSVSSFSD</sequence>
<protein>
    <recommendedName>
        <fullName evidence="6">WASH complex subunit CCDC53</fullName>
    </recommendedName>
</protein>
<dbReference type="PANTHER" id="PTHR13015">
    <property type="entry name" value="PROTEIN AD-016-RELATED"/>
    <property type="match status" value="1"/>
</dbReference>
<dbReference type="Pfam" id="PF10152">
    <property type="entry name" value="CCDC53"/>
    <property type="match status" value="1"/>
</dbReference>
<feature type="region of interest" description="Disordered" evidence="3">
    <location>
        <begin position="172"/>
        <end position="229"/>
    </location>
</feature>
<keyword evidence="5" id="KW-1185">Reference proteome</keyword>
<proteinExistence type="inferred from homology"/>
<evidence type="ECO:0000256" key="2">
    <source>
        <dbReference type="SAM" id="Coils"/>
    </source>
</evidence>
<evidence type="ECO:0000256" key="1">
    <source>
        <dbReference type="ARBA" id="ARBA00006290"/>
    </source>
</evidence>
<gene>
    <name evidence="4" type="ORF">WR25_16988</name>
</gene>
<dbReference type="AlphaFoldDB" id="A0A2A2JKF0"/>
<dbReference type="EMBL" id="LIAE01010384">
    <property type="protein sequence ID" value="PAV62188.1"/>
    <property type="molecule type" value="Genomic_DNA"/>
</dbReference>
<dbReference type="PANTHER" id="PTHR13015:SF0">
    <property type="entry name" value="WASH COMPLEX SUBUNIT 3"/>
    <property type="match status" value="1"/>
</dbReference>
<dbReference type="GO" id="GO:0006887">
    <property type="term" value="P:exocytosis"/>
    <property type="evidence" value="ECO:0007669"/>
    <property type="project" value="TreeGrafter"/>
</dbReference>
<dbReference type="Proteomes" id="UP000218231">
    <property type="component" value="Unassembled WGS sequence"/>
</dbReference>
<evidence type="ECO:0000256" key="3">
    <source>
        <dbReference type="SAM" id="MobiDB-lite"/>
    </source>
</evidence>